<dbReference type="RefSeq" id="WP_133363931.1">
    <property type="nucleotide sequence ID" value="NZ_CP037940.1"/>
</dbReference>
<dbReference type="KEGG" id="wei:EQG49_10570"/>
<organism evidence="2 3">
    <name type="scientific">Periweissella cryptocerci</name>
    <dbReference type="NCBI Taxonomy" id="2506420"/>
    <lineage>
        <taxon>Bacteria</taxon>
        <taxon>Bacillati</taxon>
        <taxon>Bacillota</taxon>
        <taxon>Bacilli</taxon>
        <taxon>Lactobacillales</taxon>
        <taxon>Lactobacillaceae</taxon>
        <taxon>Periweissella</taxon>
    </lineage>
</organism>
<feature type="transmembrane region" description="Helical" evidence="1">
    <location>
        <begin position="74"/>
        <end position="91"/>
    </location>
</feature>
<evidence type="ECO:0000313" key="2">
    <source>
        <dbReference type="EMBL" id="QBO36854.1"/>
    </source>
</evidence>
<evidence type="ECO:0000256" key="1">
    <source>
        <dbReference type="SAM" id="Phobius"/>
    </source>
</evidence>
<dbReference type="Proteomes" id="UP000292886">
    <property type="component" value="Chromosome"/>
</dbReference>
<accession>A0A4P6YVM3</accession>
<dbReference type="AlphaFoldDB" id="A0A4P6YVM3"/>
<keyword evidence="3" id="KW-1185">Reference proteome</keyword>
<protein>
    <submittedName>
        <fullName evidence="2">Uncharacterized protein</fullName>
    </submittedName>
</protein>
<evidence type="ECO:0000313" key="3">
    <source>
        <dbReference type="Proteomes" id="UP000292886"/>
    </source>
</evidence>
<feature type="transmembrane region" description="Helical" evidence="1">
    <location>
        <begin position="48"/>
        <end position="67"/>
    </location>
</feature>
<feature type="transmembrane region" description="Helical" evidence="1">
    <location>
        <begin position="7"/>
        <end position="28"/>
    </location>
</feature>
<keyword evidence="1" id="KW-0812">Transmembrane</keyword>
<gene>
    <name evidence="2" type="ORF">EQG49_10570</name>
</gene>
<name>A0A4P6YVM3_9LACO</name>
<reference evidence="3" key="1">
    <citation type="submission" date="2019-03" db="EMBL/GenBank/DDBJ databases">
        <title>Weissella sp. 26KH-42 Genome sequencing.</title>
        <authorList>
            <person name="Heo J."/>
            <person name="Kim S.-J."/>
            <person name="Kim J.-S."/>
            <person name="Hong S.-B."/>
            <person name="Kwon S.-W."/>
        </authorList>
    </citation>
    <scope>NUCLEOTIDE SEQUENCE [LARGE SCALE GENOMIC DNA]</scope>
    <source>
        <strain evidence="3">26KH-42</strain>
    </source>
</reference>
<keyword evidence="1" id="KW-1133">Transmembrane helix</keyword>
<sequence length="120" mass="13043">MIKNVSTVKIVEGILLVIASVVIFILLINDIEPFHDVFLAAQPHEIAFALFPIIIACTFGIILLLAMHDLSPKWTDITFVGLAIANVPVLMMEGLGNYPVCWYPVIGLIIAMIGAGVERA</sequence>
<feature type="transmembrane region" description="Helical" evidence="1">
    <location>
        <begin position="97"/>
        <end position="117"/>
    </location>
</feature>
<keyword evidence="1" id="KW-0472">Membrane</keyword>
<proteinExistence type="predicted"/>
<dbReference type="EMBL" id="CP037940">
    <property type="protein sequence ID" value="QBO36854.1"/>
    <property type="molecule type" value="Genomic_DNA"/>
</dbReference>